<dbReference type="AlphaFoldDB" id="A0A518VC68"/>
<dbReference type="Pfam" id="PF09388">
    <property type="entry name" value="SpoOE-like"/>
    <property type="match status" value="1"/>
</dbReference>
<dbReference type="EMBL" id="CP033464">
    <property type="protein sequence ID" value="QDX94582.1"/>
    <property type="molecule type" value="Genomic_DNA"/>
</dbReference>
<reference evidence="1 2" key="1">
    <citation type="submission" date="2018-11" db="EMBL/GenBank/DDBJ databases">
        <title>Phylogenetic determinants of toxin gene distribution in genomes of Brevibacillus laterosporus.</title>
        <authorList>
            <person name="Glare T.R."/>
            <person name="Durrant A."/>
            <person name="Berry C."/>
            <person name="Palma L."/>
            <person name="Ormskirk M."/>
            <person name="Cox M.O."/>
        </authorList>
    </citation>
    <scope>NUCLEOTIDE SEQUENCE [LARGE SCALE GENOMIC DNA]</scope>
    <source>
        <strain evidence="1 2">1821L</strain>
    </source>
</reference>
<dbReference type="InterPro" id="IPR018540">
    <property type="entry name" value="Spo0E-like"/>
</dbReference>
<dbReference type="InterPro" id="IPR036638">
    <property type="entry name" value="HLH_DNA-bd_sf"/>
</dbReference>
<evidence type="ECO:0000313" key="1">
    <source>
        <dbReference type="EMBL" id="QDX94582.1"/>
    </source>
</evidence>
<protein>
    <submittedName>
        <fullName evidence="1">Aspartyl-phosphate phosphatase Spo0E family protein</fullName>
    </submittedName>
</protein>
<dbReference type="GO" id="GO:0043937">
    <property type="term" value="P:regulation of sporulation"/>
    <property type="evidence" value="ECO:0007669"/>
    <property type="project" value="InterPro"/>
</dbReference>
<organism evidence="1 2">
    <name type="scientific">Brevibacillus laterosporus</name>
    <name type="common">Bacillus laterosporus</name>
    <dbReference type="NCBI Taxonomy" id="1465"/>
    <lineage>
        <taxon>Bacteria</taxon>
        <taxon>Bacillati</taxon>
        <taxon>Bacillota</taxon>
        <taxon>Bacilli</taxon>
        <taxon>Bacillales</taxon>
        <taxon>Paenibacillaceae</taxon>
        <taxon>Brevibacillus</taxon>
    </lineage>
</organism>
<evidence type="ECO:0000313" key="2">
    <source>
        <dbReference type="Proteomes" id="UP000319432"/>
    </source>
</evidence>
<dbReference type="SUPFAM" id="SSF140500">
    <property type="entry name" value="BAS1536-like"/>
    <property type="match status" value="1"/>
</dbReference>
<proteinExistence type="predicted"/>
<keyword evidence="2" id="KW-1185">Reference proteome</keyword>
<dbReference type="InterPro" id="IPR037208">
    <property type="entry name" value="Spo0E-like_sf"/>
</dbReference>
<accession>A0A518VC68</accession>
<dbReference type="Proteomes" id="UP000319432">
    <property type="component" value="Chromosome"/>
</dbReference>
<dbReference type="Gene3D" id="4.10.280.10">
    <property type="entry name" value="Helix-loop-helix DNA-binding domain"/>
    <property type="match status" value="1"/>
</dbReference>
<dbReference type="GO" id="GO:0046983">
    <property type="term" value="F:protein dimerization activity"/>
    <property type="evidence" value="ECO:0007669"/>
    <property type="project" value="InterPro"/>
</dbReference>
<name>A0A518VC68_BRELA</name>
<gene>
    <name evidence="1" type="ORF">EEL30_21275</name>
</gene>
<dbReference type="OrthoDB" id="2639237at2"/>
<sequence length="61" mass="7319">MKKAGNLKLENDLQKLIEVLRKELEHRYFKKGSFLHPEVLQMSQQLDEYIVVFQKLCLQND</sequence>